<name>A0AC61QKW4_9BACT</name>
<reference evidence="1" key="1">
    <citation type="submission" date="2019-03" db="EMBL/GenBank/DDBJ databases">
        <title>Candidatus Syntrophosphaera thermopropionivorans: a novel player in syntrophic propionate oxidation during anaerobic digestion.</title>
        <authorList>
            <person name="Dyksma S."/>
        </authorList>
    </citation>
    <scope>NUCLEOTIDE SEQUENCE</scope>
    <source>
        <strain evidence="1">W5</strain>
    </source>
</reference>
<gene>
    <name evidence="1" type="ORF">E0946_00350</name>
</gene>
<protein>
    <submittedName>
        <fullName evidence="1">TldD/PmbA family protein</fullName>
    </submittedName>
</protein>
<keyword evidence="2" id="KW-1185">Reference proteome</keyword>
<sequence>MENLEYLKSLLDIHPELQYEIIEQYWTTDFLRFYHSQTNYNISKETTTLSATIYKGKKSFNFMLDNATSEKLDNAVHNALAIIDKLPEDPYFVDLENDKTLAKPREVKNNIEAIPLKLKTEILSRIAQAVAPHNFDIFGSFVCNYQKYRLINSNGLDKTSENSPYYLEVKAVHNKSQVTVIEAFGGEDFQYFREQNFIEHLLQKIGYCFNDIVDIEPGTYDVILAPRCLGEFAQYLTYGMHARSLDQHSSFFEGKLNQKVFPEWISICDDPDDPEIIHKDYGSNGHIYRYLSLVDNGIFRNFMCDNYYSHKTGLPKNGNTGSCLKIEAGDKTLDEMIGSVKHGLFISSLHYMNFINPKETSITGLTRDGTFLIENGKITKVVNNLRFTEKVARIFEHIQALENRSHPVPFSGNYEIFDIETVKSPHALVRDFNISSSTKTI</sequence>
<dbReference type="EMBL" id="SMOG01000001">
    <property type="protein sequence ID" value="TDF74573.1"/>
    <property type="molecule type" value="Genomic_DNA"/>
</dbReference>
<proteinExistence type="predicted"/>
<evidence type="ECO:0000313" key="1">
    <source>
        <dbReference type="EMBL" id="TDF74573.1"/>
    </source>
</evidence>
<accession>A0AC61QKW4</accession>
<comment type="caution">
    <text evidence="1">The sequence shown here is derived from an EMBL/GenBank/DDBJ whole genome shotgun (WGS) entry which is preliminary data.</text>
</comment>
<evidence type="ECO:0000313" key="2">
    <source>
        <dbReference type="Proteomes" id="UP000294588"/>
    </source>
</evidence>
<dbReference type="Proteomes" id="UP000294588">
    <property type="component" value="Unassembled WGS sequence"/>
</dbReference>
<organism evidence="1 2">
    <name type="scientific">Candidatus Syntrophosphaera thermopropionivorans</name>
    <dbReference type="NCBI Taxonomy" id="2593015"/>
    <lineage>
        <taxon>Bacteria</taxon>
        <taxon>Pseudomonadati</taxon>
        <taxon>Candidatus Cloacimonadota</taxon>
        <taxon>Candidatus Cloacimonadia</taxon>
        <taxon>Candidatus Cloacimonadales</taxon>
        <taxon>Candidatus Cloacimonadaceae</taxon>
        <taxon>Candidatus Syntrophosphaera</taxon>
    </lineage>
</organism>